<comment type="caution">
    <text evidence="1">The sequence shown here is derived from an EMBL/GenBank/DDBJ whole genome shotgun (WGS) entry which is preliminary data.</text>
</comment>
<dbReference type="Proteomes" id="UP000324222">
    <property type="component" value="Unassembled WGS sequence"/>
</dbReference>
<accession>A0A5B7G5H8</accession>
<sequence>MERILIDYDSKDSDAAPLAIMRPQPTHPACTRNTGVARRLHCQSRTHSLQVLPDELLCLVAEQEMLIVAADCMG</sequence>
<organism evidence="1 2">
    <name type="scientific">Portunus trituberculatus</name>
    <name type="common">Swimming crab</name>
    <name type="synonym">Neptunus trituberculatus</name>
    <dbReference type="NCBI Taxonomy" id="210409"/>
    <lineage>
        <taxon>Eukaryota</taxon>
        <taxon>Metazoa</taxon>
        <taxon>Ecdysozoa</taxon>
        <taxon>Arthropoda</taxon>
        <taxon>Crustacea</taxon>
        <taxon>Multicrustacea</taxon>
        <taxon>Malacostraca</taxon>
        <taxon>Eumalacostraca</taxon>
        <taxon>Eucarida</taxon>
        <taxon>Decapoda</taxon>
        <taxon>Pleocyemata</taxon>
        <taxon>Brachyura</taxon>
        <taxon>Eubrachyura</taxon>
        <taxon>Portunoidea</taxon>
        <taxon>Portunidae</taxon>
        <taxon>Portuninae</taxon>
        <taxon>Portunus</taxon>
    </lineage>
</organism>
<dbReference type="EMBL" id="VSRR010013227">
    <property type="protein sequence ID" value="MPC55490.1"/>
    <property type="molecule type" value="Genomic_DNA"/>
</dbReference>
<name>A0A5B7G5H8_PORTR</name>
<keyword evidence="2" id="KW-1185">Reference proteome</keyword>
<dbReference type="AlphaFoldDB" id="A0A5B7G5H8"/>
<evidence type="ECO:0000313" key="2">
    <source>
        <dbReference type="Proteomes" id="UP000324222"/>
    </source>
</evidence>
<proteinExistence type="predicted"/>
<gene>
    <name evidence="1" type="ORF">E2C01_049428</name>
</gene>
<evidence type="ECO:0000313" key="1">
    <source>
        <dbReference type="EMBL" id="MPC55490.1"/>
    </source>
</evidence>
<protein>
    <submittedName>
        <fullName evidence="1">Uncharacterized protein</fullName>
    </submittedName>
</protein>
<reference evidence="1 2" key="1">
    <citation type="submission" date="2019-05" db="EMBL/GenBank/DDBJ databases">
        <title>Another draft genome of Portunus trituberculatus and its Hox gene families provides insights of decapod evolution.</title>
        <authorList>
            <person name="Jeong J.-H."/>
            <person name="Song I."/>
            <person name="Kim S."/>
            <person name="Choi T."/>
            <person name="Kim D."/>
            <person name="Ryu S."/>
            <person name="Kim W."/>
        </authorList>
    </citation>
    <scope>NUCLEOTIDE SEQUENCE [LARGE SCALE GENOMIC DNA]</scope>
    <source>
        <tissue evidence="1">Muscle</tissue>
    </source>
</reference>